<name>A0A3N0XWE8_ANAGA</name>
<dbReference type="SMART" id="SM00684">
    <property type="entry name" value="DM15"/>
    <property type="match status" value="3"/>
</dbReference>
<dbReference type="InterPro" id="IPR045180">
    <property type="entry name" value="La_dom_prot"/>
</dbReference>
<dbReference type="GO" id="GO:0005829">
    <property type="term" value="C:cytosol"/>
    <property type="evidence" value="ECO:0007669"/>
    <property type="project" value="TreeGrafter"/>
</dbReference>
<dbReference type="PANTHER" id="PTHR22792:SF50">
    <property type="entry name" value="LA-RELATED PROTEIN 1B"/>
    <property type="match status" value="1"/>
</dbReference>
<evidence type="ECO:0000256" key="2">
    <source>
        <dbReference type="PROSITE-ProRule" id="PRU00332"/>
    </source>
</evidence>
<dbReference type="GO" id="GO:0048255">
    <property type="term" value="P:mRNA stabilization"/>
    <property type="evidence" value="ECO:0007669"/>
    <property type="project" value="InterPro"/>
</dbReference>
<dbReference type="Proteomes" id="UP000281406">
    <property type="component" value="Unassembled WGS sequence"/>
</dbReference>
<feature type="domain" description="HTH La-type RNA-binding" evidence="4">
    <location>
        <begin position="40"/>
        <end position="162"/>
    </location>
</feature>
<gene>
    <name evidence="5" type="ORF">DPX16_15482</name>
</gene>
<feature type="compositionally biased region" description="Basic and acidic residues" evidence="3">
    <location>
        <begin position="572"/>
        <end position="591"/>
    </location>
</feature>
<feature type="compositionally biased region" description="Polar residues" evidence="3">
    <location>
        <begin position="209"/>
        <end position="239"/>
    </location>
</feature>
<accession>A0A3N0XWE8</accession>
<protein>
    <submittedName>
        <fullName evidence="5">La-related protein 1B</fullName>
    </submittedName>
</protein>
<evidence type="ECO:0000259" key="4">
    <source>
        <dbReference type="PROSITE" id="PS50961"/>
    </source>
</evidence>
<keyword evidence="1 2" id="KW-0694">RNA-binding</keyword>
<comment type="caution">
    <text evidence="5">The sequence shown here is derived from an EMBL/GenBank/DDBJ whole genome shotgun (WGS) entry which is preliminary data.</text>
</comment>
<proteinExistence type="predicted"/>
<dbReference type="EMBL" id="RJVU01059333">
    <property type="protein sequence ID" value="ROJ78957.1"/>
    <property type="molecule type" value="Genomic_DNA"/>
</dbReference>
<dbReference type="Gene3D" id="1.10.10.10">
    <property type="entry name" value="Winged helix-like DNA-binding domain superfamily/Winged helix DNA-binding domain"/>
    <property type="match status" value="1"/>
</dbReference>
<feature type="region of interest" description="Disordered" evidence="3">
    <location>
        <begin position="458"/>
        <end position="591"/>
    </location>
</feature>
<organism evidence="5 6">
    <name type="scientific">Anabarilius grahami</name>
    <name type="common">Kanglang fish</name>
    <name type="synonym">Barilius grahami</name>
    <dbReference type="NCBI Taxonomy" id="495550"/>
    <lineage>
        <taxon>Eukaryota</taxon>
        <taxon>Metazoa</taxon>
        <taxon>Chordata</taxon>
        <taxon>Craniata</taxon>
        <taxon>Vertebrata</taxon>
        <taxon>Euteleostomi</taxon>
        <taxon>Actinopterygii</taxon>
        <taxon>Neopterygii</taxon>
        <taxon>Teleostei</taxon>
        <taxon>Ostariophysi</taxon>
        <taxon>Cypriniformes</taxon>
        <taxon>Xenocyprididae</taxon>
        <taxon>Xenocypridinae</taxon>
        <taxon>Xenocypridinae incertae sedis</taxon>
        <taxon>Anabarilius</taxon>
    </lineage>
</organism>
<reference evidence="5 6" key="1">
    <citation type="submission" date="2018-10" db="EMBL/GenBank/DDBJ databases">
        <title>Genome assembly for a Yunnan-Guizhou Plateau 3E fish, Anabarilius grahami (Regan), and its evolutionary and genetic applications.</title>
        <authorList>
            <person name="Jiang W."/>
        </authorList>
    </citation>
    <scope>NUCLEOTIDE SEQUENCE [LARGE SCALE GENOMIC DNA]</scope>
    <source>
        <strain evidence="5">AG-KIZ</strain>
        <tissue evidence="5">Muscle</tissue>
    </source>
</reference>
<evidence type="ECO:0000313" key="5">
    <source>
        <dbReference type="EMBL" id="ROJ78957.1"/>
    </source>
</evidence>
<dbReference type="GO" id="GO:0045727">
    <property type="term" value="P:positive regulation of translation"/>
    <property type="evidence" value="ECO:0007669"/>
    <property type="project" value="TreeGrafter"/>
</dbReference>
<dbReference type="InterPro" id="IPR036388">
    <property type="entry name" value="WH-like_DNA-bd_sf"/>
</dbReference>
<dbReference type="Pfam" id="PF05383">
    <property type="entry name" value="La"/>
    <property type="match status" value="1"/>
</dbReference>
<feature type="non-terminal residue" evidence="5">
    <location>
        <position position="1"/>
    </location>
</feature>
<evidence type="ECO:0000256" key="3">
    <source>
        <dbReference type="SAM" id="MobiDB-lite"/>
    </source>
</evidence>
<dbReference type="Pfam" id="PF21071">
    <property type="entry name" value="LARP1_HEAT"/>
    <property type="match status" value="1"/>
</dbReference>
<evidence type="ECO:0000313" key="6">
    <source>
        <dbReference type="Proteomes" id="UP000281406"/>
    </source>
</evidence>
<dbReference type="AlphaFoldDB" id="A0A3N0XWE8"/>
<dbReference type="OrthoDB" id="340227at2759"/>
<dbReference type="GO" id="GO:0010494">
    <property type="term" value="C:cytoplasmic stress granule"/>
    <property type="evidence" value="ECO:0007669"/>
    <property type="project" value="TreeGrafter"/>
</dbReference>
<evidence type="ECO:0000256" key="1">
    <source>
        <dbReference type="ARBA" id="ARBA00022884"/>
    </source>
</evidence>
<feature type="compositionally biased region" description="Polar residues" evidence="3">
    <location>
        <begin position="547"/>
        <end position="559"/>
    </location>
</feature>
<dbReference type="PANTHER" id="PTHR22792">
    <property type="entry name" value="LUPUS LA PROTEIN-RELATED"/>
    <property type="match status" value="1"/>
</dbReference>
<sequence length="591" mass="67404">RYDYSHSYRDSYLDRSTVPAEFGTNMIYYYDDGNRVQMYTIEESLLKEYIKRQIEYYFSLPNLERDFFLRRKMDSKGFLPISLIASFHRVQALTTDINLIKEVTLTSGLSLFPDTHQRLLSLVSVISGFYVYEQAVKNSDVVELVDEQIRRKEEPEHWPIPGPPLDSPRTDFSQLIHCPEFVPGQTFTSISTVSSSPVSQHIDEPALVNGQTSDDTDTAKTQSKESFPTDSKSSSSEDGNTPKERSNSLSDPDAQPWIQVEKRHRNSSGKNKVLPDPSSNASPSEGAPALSGSYGCTPQSLPKFWHPSHELLKENGFTQQVYHKYRRRCLNERKRLGVGQSQEMNTLFRFWSFFLRDNFNRKMYEEFKQFALEDAKENYRYGLECLFRFYSYGLERRFRQDIFKDFQEETMQDYEKGQLYGLEKFWAFLKYAKVKNQPIDPKLQEYLSKFKSIDDFRVDPPMTEEGVRRKAHSSSTGDEVKRRRHNSTSSSKQTPVSKTSSDNQPTAGGMAKTATTDQAAAPTTTKTTSQPSAKAASTNQKPAPLTAKSSSANDPSTKAPSKENVKKNTSSDVRKGEAATSKNKDAQQPKK</sequence>
<keyword evidence="6" id="KW-1185">Reference proteome</keyword>
<feature type="compositionally biased region" description="Low complexity" evidence="3">
    <location>
        <begin position="511"/>
        <end position="538"/>
    </location>
</feature>
<dbReference type="SMART" id="SM00715">
    <property type="entry name" value="LA"/>
    <property type="match status" value="1"/>
</dbReference>
<feature type="region of interest" description="Disordered" evidence="3">
    <location>
        <begin position="204"/>
        <end position="293"/>
    </location>
</feature>
<dbReference type="InterPro" id="IPR036390">
    <property type="entry name" value="WH_DNA-bd_sf"/>
</dbReference>
<dbReference type="SUPFAM" id="SSF46785">
    <property type="entry name" value="Winged helix' DNA-binding domain"/>
    <property type="match status" value="1"/>
</dbReference>
<dbReference type="PROSITE" id="PS50961">
    <property type="entry name" value="HTH_LA"/>
    <property type="match status" value="1"/>
</dbReference>
<dbReference type="InterPro" id="IPR006630">
    <property type="entry name" value="La_HTH"/>
</dbReference>
<dbReference type="InterPro" id="IPR006607">
    <property type="entry name" value="DM15"/>
</dbReference>
<dbReference type="GO" id="GO:0000339">
    <property type="term" value="F:RNA cap binding"/>
    <property type="evidence" value="ECO:0007669"/>
    <property type="project" value="InterPro"/>
</dbReference>
<feature type="compositionally biased region" description="Polar residues" evidence="3">
    <location>
        <begin position="487"/>
        <end position="506"/>
    </location>
</feature>